<dbReference type="Proteomes" id="UP000222564">
    <property type="component" value="Unassembled WGS sequence"/>
</dbReference>
<dbReference type="AlphaFoldDB" id="A0A2C6M563"/>
<keyword evidence="2" id="KW-1185">Reference proteome</keyword>
<evidence type="ECO:0000313" key="1">
    <source>
        <dbReference type="EMBL" id="PHJ37347.1"/>
    </source>
</evidence>
<gene>
    <name evidence="1" type="ORF">P378_16765</name>
</gene>
<name>A0A2C6M563_9FIRM</name>
<evidence type="ECO:0000313" key="2">
    <source>
        <dbReference type="Proteomes" id="UP000222564"/>
    </source>
</evidence>
<proteinExistence type="predicted"/>
<protein>
    <submittedName>
        <fullName evidence="1">Uncharacterized protein</fullName>
    </submittedName>
</protein>
<reference evidence="1 2" key="1">
    <citation type="submission" date="2013-09" db="EMBL/GenBank/DDBJ databases">
        <title>Biodegradation of hydrocarbons in the deep terrestrial subsurface : characterization of a microbial consortium composed of two Desulfotomaculum species originating from a deep geological formation.</title>
        <authorList>
            <person name="Aullo T."/>
            <person name="Berlendis S."/>
            <person name="Lascourreges J.-F."/>
            <person name="Dessort D."/>
            <person name="Saint-Laurent S."/>
            <person name="Schraauwers B."/>
            <person name="Mas J."/>
            <person name="Magot M."/>
            <person name="Ranchou-Peyruse A."/>
        </authorList>
    </citation>
    <scope>NUCLEOTIDE SEQUENCE [LARGE SCALE GENOMIC DNA]</scope>
    <source>
        <strain evidence="1 2">Bs107</strain>
    </source>
</reference>
<accession>A0A2C6M563</accession>
<comment type="caution">
    <text evidence="1">The sequence shown here is derived from an EMBL/GenBank/DDBJ whole genome shotgun (WGS) entry which is preliminary data.</text>
</comment>
<dbReference type="EMBL" id="AWQQ01000095">
    <property type="protein sequence ID" value="PHJ37347.1"/>
    <property type="molecule type" value="Genomic_DNA"/>
</dbReference>
<sequence>MDNFKKEFEKIEAAYFAENPFRALADRKEIFSKNPLVLYGCGILLYRYARILILKSQLYAIPIRRAYMVTPD</sequence>
<organism evidence="1 2">
    <name type="scientific">Desulforamulus profundi</name>
    <dbReference type="NCBI Taxonomy" id="1383067"/>
    <lineage>
        <taxon>Bacteria</taxon>
        <taxon>Bacillati</taxon>
        <taxon>Bacillota</taxon>
        <taxon>Clostridia</taxon>
        <taxon>Eubacteriales</taxon>
        <taxon>Peptococcaceae</taxon>
        <taxon>Desulforamulus</taxon>
    </lineage>
</organism>
<dbReference type="RefSeq" id="WP_099083825.1">
    <property type="nucleotide sequence ID" value="NZ_AWQQ01000095.1"/>
</dbReference>